<proteinExistence type="predicted"/>
<keyword evidence="3" id="KW-1185">Reference proteome</keyword>
<dbReference type="OrthoDB" id="798206at2"/>
<keyword evidence="1" id="KW-0812">Transmembrane</keyword>
<keyword evidence="1" id="KW-0472">Membrane</keyword>
<keyword evidence="1" id="KW-1133">Transmembrane helix</keyword>
<feature type="transmembrane region" description="Helical" evidence="1">
    <location>
        <begin position="33"/>
        <end position="58"/>
    </location>
</feature>
<gene>
    <name evidence="2" type="ORF">DYU05_18230</name>
</gene>
<dbReference type="AlphaFoldDB" id="A0A3E2NL87"/>
<evidence type="ECO:0000256" key="1">
    <source>
        <dbReference type="SAM" id="Phobius"/>
    </source>
</evidence>
<dbReference type="EMBL" id="QWDE01000004">
    <property type="protein sequence ID" value="RFZ81759.1"/>
    <property type="molecule type" value="Genomic_DNA"/>
</dbReference>
<sequence>MKNQVTRTILLLGISIGLFAVVLLVPAPKNPLVFQIIRGASGGFGLAGCVSFVMLLIAQLRAGR</sequence>
<evidence type="ECO:0000313" key="2">
    <source>
        <dbReference type="EMBL" id="RFZ81759.1"/>
    </source>
</evidence>
<dbReference type="RefSeq" id="WP_117384579.1">
    <property type="nucleotide sequence ID" value="NZ_QWDE01000004.1"/>
</dbReference>
<evidence type="ECO:0000313" key="3">
    <source>
        <dbReference type="Proteomes" id="UP000260823"/>
    </source>
</evidence>
<reference evidence="2 3" key="1">
    <citation type="submission" date="2018-08" db="EMBL/GenBank/DDBJ databases">
        <title>Mucilaginibacter terrae sp. nov., isolated from manganese diggings.</title>
        <authorList>
            <person name="Huang Y."/>
            <person name="Zhou Z."/>
        </authorList>
    </citation>
    <scope>NUCLEOTIDE SEQUENCE [LARGE SCALE GENOMIC DNA]</scope>
    <source>
        <strain evidence="2 3">ZH6</strain>
    </source>
</reference>
<feature type="transmembrane region" description="Helical" evidence="1">
    <location>
        <begin position="9"/>
        <end position="27"/>
    </location>
</feature>
<comment type="caution">
    <text evidence="2">The sequence shown here is derived from an EMBL/GenBank/DDBJ whole genome shotgun (WGS) entry which is preliminary data.</text>
</comment>
<accession>A0A3E2NL87</accession>
<organism evidence="2 3">
    <name type="scientific">Mucilaginibacter terrenus</name>
    <dbReference type="NCBI Taxonomy" id="2482727"/>
    <lineage>
        <taxon>Bacteria</taxon>
        <taxon>Pseudomonadati</taxon>
        <taxon>Bacteroidota</taxon>
        <taxon>Sphingobacteriia</taxon>
        <taxon>Sphingobacteriales</taxon>
        <taxon>Sphingobacteriaceae</taxon>
        <taxon>Mucilaginibacter</taxon>
    </lineage>
</organism>
<dbReference type="Proteomes" id="UP000260823">
    <property type="component" value="Unassembled WGS sequence"/>
</dbReference>
<protein>
    <submittedName>
        <fullName evidence="2">Uncharacterized protein</fullName>
    </submittedName>
</protein>
<name>A0A3E2NL87_9SPHI</name>